<accession>A0A9K3DBB8</accession>
<dbReference type="Proteomes" id="UP000265618">
    <property type="component" value="Unassembled WGS sequence"/>
</dbReference>
<comment type="caution">
    <text evidence="1">The sequence shown here is derived from an EMBL/GenBank/DDBJ whole genome shotgun (WGS) entry which is preliminary data.</text>
</comment>
<dbReference type="EMBL" id="BDIP01006531">
    <property type="protein sequence ID" value="GIQ90694.1"/>
    <property type="molecule type" value="Genomic_DNA"/>
</dbReference>
<proteinExistence type="predicted"/>
<evidence type="ECO:0000313" key="2">
    <source>
        <dbReference type="Proteomes" id="UP000265618"/>
    </source>
</evidence>
<feature type="non-terminal residue" evidence="1">
    <location>
        <position position="1"/>
    </location>
</feature>
<sequence length="66" mass="6700">ECPDGLIHTPVCAVEAALAKFPEGGAIPIAAFDLDHTLAGMPSGKRFAVDANETSTSCSPISVTSL</sequence>
<keyword evidence="2" id="KW-1185">Reference proteome</keyword>
<reference evidence="1 2" key="1">
    <citation type="journal article" date="2018" name="PLoS ONE">
        <title>The draft genome of Kipferlia bialata reveals reductive genome evolution in fornicate parasites.</title>
        <authorList>
            <person name="Tanifuji G."/>
            <person name="Takabayashi S."/>
            <person name="Kume K."/>
            <person name="Takagi M."/>
            <person name="Nakayama T."/>
            <person name="Kamikawa R."/>
            <person name="Inagaki Y."/>
            <person name="Hashimoto T."/>
        </authorList>
    </citation>
    <scope>NUCLEOTIDE SEQUENCE [LARGE SCALE GENOMIC DNA]</scope>
    <source>
        <strain evidence="1">NY0173</strain>
    </source>
</reference>
<evidence type="ECO:0000313" key="1">
    <source>
        <dbReference type="EMBL" id="GIQ90694.1"/>
    </source>
</evidence>
<name>A0A9K3DBB8_9EUKA</name>
<feature type="non-terminal residue" evidence="1">
    <location>
        <position position="66"/>
    </location>
</feature>
<organism evidence="1 2">
    <name type="scientific">Kipferlia bialata</name>
    <dbReference type="NCBI Taxonomy" id="797122"/>
    <lineage>
        <taxon>Eukaryota</taxon>
        <taxon>Metamonada</taxon>
        <taxon>Carpediemonas-like organisms</taxon>
        <taxon>Kipferlia</taxon>
    </lineage>
</organism>
<protein>
    <submittedName>
        <fullName evidence="1">Uncharacterized protein</fullName>
    </submittedName>
</protein>
<gene>
    <name evidence="1" type="ORF">KIPB_013581</name>
</gene>
<dbReference type="AlphaFoldDB" id="A0A9K3DBB8"/>